<dbReference type="PANTHER" id="PTHR33877">
    <property type="entry name" value="SLL1193 PROTEIN"/>
    <property type="match status" value="1"/>
</dbReference>
<accession>A0AAE5CB65</accession>
<dbReference type="Pfam" id="PF14279">
    <property type="entry name" value="HNH_5"/>
    <property type="match status" value="1"/>
</dbReference>
<sequence>MGCLTLNASYEPLTIVPVRRALRLVIDRKAEPLEVDESTPFRSESLVYPAPVVIRLVSFVHVPRRFRRHVTNTFLFARDSYTCQYCGRHRRQLGHREFLTRDHLMPLCRGGKNSWDNVITACTRCNHRKGNRTPEEAGMRPLGAACEPNHVELVWAVRRVTPIQAKYIGMFYGTEVLNALRNTGAVSGKQ</sequence>
<dbReference type="PANTHER" id="PTHR33877:SF2">
    <property type="entry name" value="OS07G0170200 PROTEIN"/>
    <property type="match status" value="1"/>
</dbReference>
<evidence type="ECO:0000313" key="2">
    <source>
        <dbReference type="EMBL" id="NIR74163.1"/>
    </source>
</evidence>
<dbReference type="InterPro" id="IPR003615">
    <property type="entry name" value="HNH_nuc"/>
</dbReference>
<dbReference type="AlphaFoldDB" id="A0AAE5CB65"/>
<dbReference type="Proteomes" id="UP000702544">
    <property type="component" value="Unassembled WGS sequence"/>
</dbReference>
<evidence type="ECO:0000259" key="1">
    <source>
        <dbReference type="SMART" id="SM00507"/>
    </source>
</evidence>
<keyword evidence="2" id="KW-0540">Nuclease</keyword>
<dbReference type="InterPro" id="IPR052892">
    <property type="entry name" value="NA-targeting_endonuclease"/>
</dbReference>
<protein>
    <submittedName>
        <fullName evidence="2">HNH endonuclease</fullName>
    </submittedName>
</protein>
<organism evidence="2 3">
    <name type="scientific">Candidatus Kutchimonas denitrificans</name>
    <dbReference type="NCBI Taxonomy" id="3056748"/>
    <lineage>
        <taxon>Bacteria</taxon>
        <taxon>Pseudomonadati</taxon>
        <taxon>Gemmatimonadota</taxon>
        <taxon>Gemmatimonadia</taxon>
        <taxon>Candidatus Palauibacterales</taxon>
        <taxon>Candidatus Palauibacteraceae</taxon>
        <taxon>Candidatus Kutchimonas</taxon>
    </lineage>
</organism>
<gene>
    <name evidence="2" type="ORF">GWO12_03485</name>
</gene>
<dbReference type="SMART" id="SM00507">
    <property type="entry name" value="HNHc"/>
    <property type="match status" value="1"/>
</dbReference>
<proteinExistence type="predicted"/>
<dbReference type="InterPro" id="IPR029471">
    <property type="entry name" value="HNH_5"/>
</dbReference>
<comment type="caution">
    <text evidence="2">The sequence shown here is derived from an EMBL/GenBank/DDBJ whole genome shotgun (WGS) entry which is preliminary data.</text>
</comment>
<dbReference type="EMBL" id="JAACAK010000026">
    <property type="protein sequence ID" value="NIR74163.1"/>
    <property type="molecule type" value="Genomic_DNA"/>
</dbReference>
<name>A0AAE5CB65_9BACT</name>
<dbReference type="CDD" id="cd00085">
    <property type="entry name" value="HNHc"/>
    <property type="match status" value="1"/>
</dbReference>
<keyword evidence="2" id="KW-0255">Endonuclease</keyword>
<evidence type="ECO:0000313" key="3">
    <source>
        <dbReference type="Proteomes" id="UP000702544"/>
    </source>
</evidence>
<dbReference type="Gene3D" id="1.10.30.50">
    <property type="match status" value="1"/>
</dbReference>
<feature type="domain" description="HNH nuclease" evidence="1">
    <location>
        <begin position="70"/>
        <end position="127"/>
    </location>
</feature>
<keyword evidence="2" id="KW-0378">Hydrolase</keyword>
<reference evidence="2 3" key="1">
    <citation type="submission" date="2020-01" db="EMBL/GenBank/DDBJ databases">
        <title>Genomes assembled from Gulf of Kutch pelagic sediment metagenomes.</title>
        <authorList>
            <person name="Chandrashekar M."/>
            <person name="Mahajan M.S."/>
            <person name="Dave K.J."/>
            <person name="Vatsa P."/>
            <person name="Nathani N.M."/>
        </authorList>
    </citation>
    <scope>NUCLEOTIDE SEQUENCE [LARGE SCALE GENOMIC DNA]</scope>
    <source>
        <strain evidence="2">KS3-K002</strain>
    </source>
</reference>
<dbReference type="GO" id="GO:0004519">
    <property type="term" value="F:endonuclease activity"/>
    <property type="evidence" value="ECO:0007669"/>
    <property type="project" value="UniProtKB-KW"/>
</dbReference>